<dbReference type="BioCyc" id="MAER449447:MAE_RS17020-MONOMER"/>
<organism evidence="2 3">
    <name type="scientific">Microcystis aeruginosa (strain NIES-843 / IAM M-2473)</name>
    <dbReference type="NCBI Taxonomy" id="449447"/>
    <lineage>
        <taxon>Bacteria</taxon>
        <taxon>Bacillati</taxon>
        <taxon>Cyanobacteriota</taxon>
        <taxon>Cyanophyceae</taxon>
        <taxon>Oscillatoriophycideae</taxon>
        <taxon>Chroococcales</taxon>
        <taxon>Microcystaceae</taxon>
        <taxon>Microcystis</taxon>
    </lineage>
</organism>
<dbReference type="AlphaFoldDB" id="B0JQ30"/>
<proteinExistence type="predicted"/>
<evidence type="ECO:0000256" key="1">
    <source>
        <dbReference type="SAM" id="MobiDB-lite"/>
    </source>
</evidence>
<keyword evidence="3" id="KW-1185">Reference proteome</keyword>
<dbReference type="EMBL" id="AP009552">
    <property type="protein sequence ID" value="BAG03754.1"/>
    <property type="molecule type" value="Genomic_DNA"/>
</dbReference>
<sequence length="60" mass="6881">MWDTSTGPRKSGNLLESREVFSDRPAKRRHFCRNCRHFGDNPYLACAAHVTLPLTHPTNN</sequence>
<dbReference type="PaxDb" id="449447-MAE_39320"/>
<reference evidence="2 3" key="1">
    <citation type="journal article" date="2007" name="DNA Res.">
        <title>Complete genomic structure of the bloom-forming toxic cyanobacterium Microcystis aeruginosa NIES-843.</title>
        <authorList>
            <person name="Kaneko T."/>
            <person name="Nakajima N."/>
            <person name="Okamoto S."/>
            <person name="Suzuki I."/>
            <person name="Tanabe Y."/>
            <person name="Tamaoki M."/>
            <person name="Nakamura Y."/>
            <person name="Kasai F."/>
            <person name="Watanabe A."/>
            <person name="Kawashima K."/>
            <person name="Kishida Y."/>
            <person name="Ono A."/>
            <person name="Shimizu Y."/>
            <person name="Takahashi C."/>
            <person name="Minami C."/>
            <person name="Fujishiro T."/>
            <person name="Kohara M."/>
            <person name="Katoh M."/>
            <person name="Nakazaki N."/>
            <person name="Nakayama S."/>
            <person name="Yamada M."/>
            <person name="Tabata S."/>
            <person name="Watanabe M.M."/>
        </authorList>
    </citation>
    <scope>NUCLEOTIDE SEQUENCE [LARGE SCALE GENOMIC DNA]</scope>
    <source>
        <strain evidence="3">NIES-843 / IAM M-247</strain>
    </source>
</reference>
<accession>B0JQ30</accession>
<dbReference type="KEGG" id="mar:MAE_39320"/>
<dbReference type="EnsemblBacteria" id="BAG03754">
    <property type="protein sequence ID" value="BAG03754"/>
    <property type="gene ID" value="MAE_39320"/>
</dbReference>
<feature type="region of interest" description="Disordered" evidence="1">
    <location>
        <begin position="1"/>
        <end position="20"/>
    </location>
</feature>
<evidence type="ECO:0000313" key="3">
    <source>
        <dbReference type="Proteomes" id="UP000001510"/>
    </source>
</evidence>
<dbReference type="HOGENOM" id="CLU_2936446_0_0_3"/>
<evidence type="ECO:0000313" key="2">
    <source>
        <dbReference type="EMBL" id="BAG03754.1"/>
    </source>
</evidence>
<name>B0JQ30_MICAN</name>
<dbReference type="Proteomes" id="UP000001510">
    <property type="component" value="Chromosome"/>
</dbReference>
<gene>
    <name evidence="2" type="ordered locus">MAE_39320</name>
</gene>
<protein>
    <submittedName>
        <fullName evidence="2">Uncharacterized protein</fullName>
    </submittedName>
</protein>